<dbReference type="EMBL" id="UGYN01000002">
    <property type="protein sequence ID" value="SUI70559.1"/>
    <property type="molecule type" value="Genomic_DNA"/>
</dbReference>
<dbReference type="RefSeq" id="WP_115183801.1">
    <property type="nucleotide sequence ID" value="NZ_CAMKUF010000003.1"/>
</dbReference>
<name>A0A379ZXU2_9GAMM</name>
<feature type="chain" id="PRO_5016615498" description="Lipoprotein" evidence="1">
    <location>
        <begin position="22"/>
        <end position="251"/>
    </location>
</feature>
<evidence type="ECO:0008006" key="4">
    <source>
        <dbReference type="Google" id="ProtNLM"/>
    </source>
</evidence>
<evidence type="ECO:0000256" key="1">
    <source>
        <dbReference type="SAM" id="SignalP"/>
    </source>
</evidence>
<gene>
    <name evidence="2" type="ORF">NCTC11544_03182</name>
</gene>
<proteinExistence type="predicted"/>
<evidence type="ECO:0000313" key="3">
    <source>
        <dbReference type="Proteomes" id="UP000255529"/>
    </source>
</evidence>
<organism evidence="2 3">
    <name type="scientific">Serratia quinivorans</name>
    <dbReference type="NCBI Taxonomy" id="137545"/>
    <lineage>
        <taxon>Bacteria</taxon>
        <taxon>Pseudomonadati</taxon>
        <taxon>Pseudomonadota</taxon>
        <taxon>Gammaproteobacteria</taxon>
        <taxon>Enterobacterales</taxon>
        <taxon>Yersiniaceae</taxon>
        <taxon>Serratia</taxon>
    </lineage>
</organism>
<dbReference type="Proteomes" id="UP000255529">
    <property type="component" value="Unassembled WGS sequence"/>
</dbReference>
<reference evidence="2 3" key="1">
    <citation type="submission" date="2018-06" db="EMBL/GenBank/DDBJ databases">
        <authorList>
            <consortium name="Pathogen Informatics"/>
            <person name="Doyle S."/>
        </authorList>
    </citation>
    <scope>NUCLEOTIDE SEQUENCE [LARGE SCALE GENOMIC DNA]</scope>
    <source>
        <strain evidence="2 3">NCTC11544</strain>
    </source>
</reference>
<sequence length="251" mass="28221">MKIANVLYLLPLLALSGCALSENLSPPANGKAVKVAVVKPADVDILPMDVIYRSEKCRDKIFTSTGAINSRAGYHLLTVPFNPEKGSDRVSNNIALDGGGQCEWKLSNIKFDFQYHNMKKFGAGVKRSIPSDIVFVFDRNAPPRGDGHYDDVYGVIEIKKNYYPLIRKKNTDEEMLVLRVQGQPMLTYRVHDANSIVFEPIFHSDMVVNAVPPKKKGGGYTLIYPNGDEIIDRYFPNSEKTKYEFVKQKSR</sequence>
<dbReference type="AlphaFoldDB" id="A0A379ZXU2"/>
<evidence type="ECO:0000313" key="2">
    <source>
        <dbReference type="EMBL" id="SUI70559.1"/>
    </source>
</evidence>
<dbReference type="PROSITE" id="PS51257">
    <property type="entry name" value="PROKAR_LIPOPROTEIN"/>
    <property type="match status" value="1"/>
</dbReference>
<feature type="signal peptide" evidence="1">
    <location>
        <begin position="1"/>
        <end position="21"/>
    </location>
</feature>
<keyword evidence="1" id="KW-0732">Signal</keyword>
<accession>A0A379ZXU2</accession>
<protein>
    <recommendedName>
        <fullName evidence="4">Lipoprotein</fullName>
    </recommendedName>
</protein>